<feature type="transmembrane region" description="Helical" evidence="1">
    <location>
        <begin position="62"/>
        <end position="84"/>
    </location>
</feature>
<accession>A0ABR4HVW8</accession>
<organism evidence="2 3">
    <name type="scientific">Aspergillus cavernicola</name>
    <dbReference type="NCBI Taxonomy" id="176166"/>
    <lineage>
        <taxon>Eukaryota</taxon>
        <taxon>Fungi</taxon>
        <taxon>Dikarya</taxon>
        <taxon>Ascomycota</taxon>
        <taxon>Pezizomycotina</taxon>
        <taxon>Eurotiomycetes</taxon>
        <taxon>Eurotiomycetidae</taxon>
        <taxon>Eurotiales</taxon>
        <taxon>Aspergillaceae</taxon>
        <taxon>Aspergillus</taxon>
        <taxon>Aspergillus subgen. Nidulantes</taxon>
    </lineage>
</organism>
<feature type="non-terminal residue" evidence="2">
    <location>
        <position position="1"/>
    </location>
</feature>
<protein>
    <recommendedName>
        <fullName evidence="4">Integral membrane protein</fullName>
    </recommendedName>
</protein>
<keyword evidence="1" id="KW-1133">Transmembrane helix</keyword>
<dbReference type="PANTHER" id="PTHR35179:SF1">
    <property type="entry name" value="INTEGRAL MEMBRANE PROTEIN"/>
    <property type="match status" value="1"/>
</dbReference>
<feature type="transmembrane region" description="Helical" evidence="1">
    <location>
        <begin position="90"/>
        <end position="112"/>
    </location>
</feature>
<reference evidence="2 3" key="1">
    <citation type="submission" date="2024-07" db="EMBL/GenBank/DDBJ databases">
        <title>Section-level genome sequencing and comparative genomics of Aspergillus sections Usti and Cavernicolus.</title>
        <authorList>
            <consortium name="Lawrence Berkeley National Laboratory"/>
            <person name="Nybo J.L."/>
            <person name="Vesth T.C."/>
            <person name="Theobald S."/>
            <person name="Frisvad J.C."/>
            <person name="Larsen T.O."/>
            <person name="Kjaerboelling I."/>
            <person name="Rothschild-Mancinelli K."/>
            <person name="Lyhne E.K."/>
            <person name="Kogle M.E."/>
            <person name="Barry K."/>
            <person name="Clum A."/>
            <person name="Na H."/>
            <person name="Ledsgaard L."/>
            <person name="Lin J."/>
            <person name="Lipzen A."/>
            <person name="Kuo A."/>
            <person name="Riley R."/>
            <person name="Mondo S."/>
            <person name="LaButti K."/>
            <person name="Haridas S."/>
            <person name="Pangalinan J."/>
            <person name="Salamov A.A."/>
            <person name="Simmons B.A."/>
            <person name="Magnuson J.K."/>
            <person name="Chen J."/>
            <person name="Drula E."/>
            <person name="Henrissat B."/>
            <person name="Wiebenga A."/>
            <person name="Lubbers R.J."/>
            <person name="Gomes A.C."/>
            <person name="Makela M.R."/>
            <person name="Stajich J."/>
            <person name="Grigoriev I.V."/>
            <person name="Mortensen U.H."/>
            <person name="De vries R.P."/>
            <person name="Baker S.E."/>
            <person name="Andersen M.R."/>
        </authorList>
    </citation>
    <scope>NUCLEOTIDE SEQUENCE [LARGE SCALE GENOMIC DNA]</scope>
    <source>
        <strain evidence="2 3">CBS 600.67</strain>
    </source>
</reference>
<dbReference type="Proteomes" id="UP001610335">
    <property type="component" value="Unassembled WGS sequence"/>
</dbReference>
<feature type="transmembrane region" description="Helical" evidence="1">
    <location>
        <begin position="170"/>
        <end position="188"/>
    </location>
</feature>
<evidence type="ECO:0000313" key="2">
    <source>
        <dbReference type="EMBL" id="KAL2819540.1"/>
    </source>
</evidence>
<keyword evidence="3" id="KW-1185">Reference proteome</keyword>
<feature type="transmembrane region" description="Helical" evidence="1">
    <location>
        <begin position="132"/>
        <end position="150"/>
    </location>
</feature>
<name>A0ABR4HVW8_9EURO</name>
<dbReference type="PANTHER" id="PTHR35179">
    <property type="entry name" value="PROTEIN CBG02620"/>
    <property type="match status" value="1"/>
</dbReference>
<sequence length="291" mass="33498">MITLLSPHFVLPAVTEDDMVIASLAWGFTIGFGWLTTWTAVKQTIQIYKRNGRHIFNNAYIWMIWLEILVCLIFSIICWLYLRAVIPPCFAFYFCIVTTWALQVQFLLQIIINRCALLLMDRKKANRVKGGVAILITAVNISVYIIWIPARLQISEKYIWINERWDRCEKVIYLLVDASLNFYFIHLVRSNLVSAGLTKYKTLIHFNMSIIGISLGMDVLIIAMMSLHNTFVYMQFHPLAYMVKLNIEMSMADLIGKVASDRSSAIIRDRTLGNLDRAGEESMRRVSLGSI</sequence>
<feature type="transmembrane region" description="Helical" evidence="1">
    <location>
        <begin position="20"/>
        <end position="41"/>
    </location>
</feature>
<gene>
    <name evidence="2" type="ORF">BDW59DRAFT_181630</name>
</gene>
<evidence type="ECO:0000256" key="1">
    <source>
        <dbReference type="SAM" id="Phobius"/>
    </source>
</evidence>
<keyword evidence="1" id="KW-0472">Membrane</keyword>
<proteinExistence type="predicted"/>
<dbReference type="EMBL" id="JBFXLS010000076">
    <property type="protein sequence ID" value="KAL2819540.1"/>
    <property type="molecule type" value="Genomic_DNA"/>
</dbReference>
<keyword evidence="1" id="KW-0812">Transmembrane</keyword>
<evidence type="ECO:0008006" key="4">
    <source>
        <dbReference type="Google" id="ProtNLM"/>
    </source>
</evidence>
<evidence type="ECO:0000313" key="3">
    <source>
        <dbReference type="Proteomes" id="UP001610335"/>
    </source>
</evidence>
<feature type="transmembrane region" description="Helical" evidence="1">
    <location>
        <begin position="208"/>
        <end position="227"/>
    </location>
</feature>
<comment type="caution">
    <text evidence="2">The sequence shown here is derived from an EMBL/GenBank/DDBJ whole genome shotgun (WGS) entry which is preliminary data.</text>
</comment>